<proteinExistence type="predicted"/>
<keyword evidence="7" id="KW-1185">Reference proteome</keyword>
<evidence type="ECO:0000256" key="1">
    <source>
        <dbReference type="ARBA" id="ARBA00004141"/>
    </source>
</evidence>
<name>A0ABT4I545_9ACTO</name>
<evidence type="ECO:0000256" key="2">
    <source>
        <dbReference type="ARBA" id="ARBA00022692"/>
    </source>
</evidence>
<accession>A0ABT4I545</accession>
<dbReference type="InterPro" id="IPR003339">
    <property type="entry name" value="ABC/ECF_trnsptr_transmembrane"/>
</dbReference>
<evidence type="ECO:0000313" key="6">
    <source>
        <dbReference type="EMBL" id="MCZ0856858.1"/>
    </source>
</evidence>
<evidence type="ECO:0000256" key="4">
    <source>
        <dbReference type="ARBA" id="ARBA00023136"/>
    </source>
</evidence>
<dbReference type="CDD" id="cd16914">
    <property type="entry name" value="EcfT"/>
    <property type="match status" value="1"/>
</dbReference>
<keyword evidence="2 5" id="KW-0812">Transmembrane</keyword>
<feature type="transmembrane region" description="Helical" evidence="5">
    <location>
        <begin position="98"/>
        <end position="120"/>
    </location>
</feature>
<evidence type="ECO:0000256" key="3">
    <source>
        <dbReference type="ARBA" id="ARBA00022989"/>
    </source>
</evidence>
<keyword evidence="4 5" id="KW-0472">Membrane</keyword>
<sequence length="301" mass="31224">MSDPAPVPPAAVGSAPAVEDAAHAAPASEGTTSAGLRSPEGAGPGLGGLLALDPLSPFAAIVPIIVVVAIQTTPVPALWALGTATVLLILTDLRRGPLLAAAVLALAAVIAVLLAVSAPIERVGASPVVIDAFGASLQLNQVVAGARLGGKLGTALSLFLLTGLLASPQDLLRAMVIHLHVPYRIGYAGMAALGFRERFAAEYRVIQEAHALRGTRARLPLLRPLARRWSAVPALMAGAVRHAERVSMSMDARGFGAHRTRSERSAPRWRWRDTVLVLVCWALAAAIAVRFSGDGLVIHDI</sequence>
<evidence type="ECO:0000256" key="5">
    <source>
        <dbReference type="SAM" id="Phobius"/>
    </source>
</evidence>
<organism evidence="6 7">
    <name type="scientific">Actinomyces israelii</name>
    <dbReference type="NCBI Taxonomy" id="1659"/>
    <lineage>
        <taxon>Bacteria</taxon>
        <taxon>Bacillati</taxon>
        <taxon>Actinomycetota</taxon>
        <taxon>Actinomycetes</taxon>
        <taxon>Actinomycetales</taxon>
        <taxon>Actinomycetaceae</taxon>
        <taxon>Actinomyces</taxon>
    </lineage>
</organism>
<reference evidence="6" key="1">
    <citation type="submission" date="2022-10" db="EMBL/GenBank/DDBJ databases">
        <title>Genome sequence of Actinomyces israelii ATCC 10048.</title>
        <authorList>
            <person name="Watt R.M."/>
            <person name="Tong W.M."/>
        </authorList>
    </citation>
    <scope>NUCLEOTIDE SEQUENCE</scope>
    <source>
        <strain evidence="6">ATCC 10048</strain>
    </source>
</reference>
<feature type="transmembrane region" description="Helical" evidence="5">
    <location>
        <begin position="274"/>
        <end position="293"/>
    </location>
</feature>
<feature type="transmembrane region" description="Helical" evidence="5">
    <location>
        <begin position="58"/>
        <end position="91"/>
    </location>
</feature>
<comment type="caution">
    <text evidence="6">The sequence shown here is derived from an EMBL/GenBank/DDBJ whole genome shotgun (WGS) entry which is preliminary data.</text>
</comment>
<gene>
    <name evidence="6" type="ORF">OHJ16_02165</name>
</gene>
<dbReference type="PANTHER" id="PTHR33514">
    <property type="entry name" value="PROTEIN ABCI12, CHLOROPLASTIC"/>
    <property type="match status" value="1"/>
</dbReference>
<dbReference type="RefSeq" id="WP_268916553.1">
    <property type="nucleotide sequence ID" value="NZ_CP124548.1"/>
</dbReference>
<keyword evidence="3 5" id="KW-1133">Transmembrane helix</keyword>
<dbReference type="EMBL" id="JAPTMY010000003">
    <property type="protein sequence ID" value="MCZ0856858.1"/>
    <property type="molecule type" value="Genomic_DNA"/>
</dbReference>
<comment type="subcellular location">
    <subcellularLocation>
        <location evidence="1">Membrane</location>
        <topology evidence="1">Multi-pass membrane protein</topology>
    </subcellularLocation>
</comment>
<dbReference type="Proteomes" id="UP001072034">
    <property type="component" value="Unassembled WGS sequence"/>
</dbReference>
<dbReference type="Pfam" id="PF02361">
    <property type="entry name" value="CbiQ"/>
    <property type="match status" value="1"/>
</dbReference>
<dbReference type="PANTHER" id="PTHR33514:SF13">
    <property type="entry name" value="PROTEIN ABCI12, CHLOROPLASTIC"/>
    <property type="match status" value="1"/>
</dbReference>
<protein>
    <submittedName>
        <fullName evidence="6">Energy-coupling factor transporter transmembrane component T</fullName>
    </submittedName>
</protein>
<feature type="transmembrane region" description="Helical" evidence="5">
    <location>
        <begin position="148"/>
        <end position="166"/>
    </location>
</feature>
<evidence type="ECO:0000313" key="7">
    <source>
        <dbReference type="Proteomes" id="UP001072034"/>
    </source>
</evidence>